<evidence type="ECO:0000259" key="7">
    <source>
        <dbReference type="PROSITE" id="PS51384"/>
    </source>
</evidence>
<dbReference type="InterPro" id="IPR051410">
    <property type="entry name" value="Ferric/Cupric_Reductase"/>
</dbReference>
<evidence type="ECO:0000256" key="6">
    <source>
        <dbReference type="SAM" id="Phobius"/>
    </source>
</evidence>
<dbReference type="InterPro" id="IPR013112">
    <property type="entry name" value="FAD-bd_8"/>
</dbReference>
<dbReference type="AlphaFoldDB" id="A0A9P8XTM1"/>
<dbReference type="GO" id="GO:0052851">
    <property type="term" value="F:ferric-chelate reductase (NADPH) activity"/>
    <property type="evidence" value="ECO:0007669"/>
    <property type="project" value="UniProtKB-EC"/>
</dbReference>
<dbReference type="InterPro" id="IPR039261">
    <property type="entry name" value="FNR_nucleotide-bd"/>
</dbReference>
<evidence type="ECO:0000256" key="4">
    <source>
        <dbReference type="ARBA" id="ARBA00022475"/>
    </source>
</evidence>
<name>A0A9P8XTM1_9PEZI</name>
<feature type="transmembrane region" description="Helical" evidence="6">
    <location>
        <begin position="161"/>
        <end position="181"/>
    </location>
</feature>
<keyword evidence="9" id="KW-1185">Reference proteome</keyword>
<keyword evidence="6" id="KW-1133">Transmembrane helix</keyword>
<feature type="transmembrane region" description="Helical" evidence="6">
    <location>
        <begin position="12"/>
        <end position="29"/>
    </location>
</feature>
<dbReference type="PANTHER" id="PTHR32361:SF26">
    <property type="entry name" value="FAD-BINDING 8 DOMAIN-CONTAINING PROTEIN-RELATED"/>
    <property type="match status" value="1"/>
</dbReference>
<reference evidence="8" key="1">
    <citation type="journal article" date="2021" name="Nat. Commun.">
        <title>Genetic determinants of endophytism in the Arabidopsis root mycobiome.</title>
        <authorList>
            <person name="Mesny F."/>
            <person name="Miyauchi S."/>
            <person name="Thiergart T."/>
            <person name="Pickel B."/>
            <person name="Atanasova L."/>
            <person name="Karlsson M."/>
            <person name="Huettel B."/>
            <person name="Barry K.W."/>
            <person name="Haridas S."/>
            <person name="Chen C."/>
            <person name="Bauer D."/>
            <person name="Andreopoulos W."/>
            <person name="Pangilinan J."/>
            <person name="LaButti K."/>
            <person name="Riley R."/>
            <person name="Lipzen A."/>
            <person name="Clum A."/>
            <person name="Drula E."/>
            <person name="Henrissat B."/>
            <person name="Kohler A."/>
            <person name="Grigoriev I.V."/>
            <person name="Martin F.M."/>
            <person name="Hacquard S."/>
        </authorList>
    </citation>
    <scope>NUCLEOTIDE SEQUENCE</scope>
    <source>
        <strain evidence="8">MPI-CAGE-CH-0230</strain>
    </source>
</reference>
<evidence type="ECO:0000256" key="1">
    <source>
        <dbReference type="ARBA" id="ARBA00004651"/>
    </source>
</evidence>
<dbReference type="GO" id="GO:0015677">
    <property type="term" value="P:copper ion import"/>
    <property type="evidence" value="ECO:0007669"/>
    <property type="project" value="TreeGrafter"/>
</dbReference>
<dbReference type="GO" id="GO:0006879">
    <property type="term" value="P:intracellular iron ion homeostasis"/>
    <property type="evidence" value="ECO:0007669"/>
    <property type="project" value="TreeGrafter"/>
</dbReference>
<organism evidence="8 9">
    <name type="scientific">Microdochium trichocladiopsis</name>
    <dbReference type="NCBI Taxonomy" id="1682393"/>
    <lineage>
        <taxon>Eukaryota</taxon>
        <taxon>Fungi</taxon>
        <taxon>Dikarya</taxon>
        <taxon>Ascomycota</taxon>
        <taxon>Pezizomycotina</taxon>
        <taxon>Sordariomycetes</taxon>
        <taxon>Xylariomycetidae</taxon>
        <taxon>Xylariales</taxon>
        <taxon>Microdochiaceae</taxon>
        <taxon>Microdochium</taxon>
    </lineage>
</organism>
<evidence type="ECO:0000256" key="5">
    <source>
        <dbReference type="ARBA" id="ARBA00048483"/>
    </source>
</evidence>
<feature type="domain" description="FAD-binding FR-type" evidence="7">
    <location>
        <begin position="231"/>
        <end position="347"/>
    </location>
</feature>
<dbReference type="GO" id="GO:0005886">
    <property type="term" value="C:plasma membrane"/>
    <property type="evidence" value="ECO:0007669"/>
    <property type="project" value="UniProtKB-SubCell"/>
</dbReference>
<dbReference type="GO" id="GO:0006826">
    <property type="term" value="P:iron ion transport"/>
    <property type="evidence" value="ECO:0007669"/>
    <property type="project" value="TreeGrafter"/>
</dbReference>
<evidence type="ECO:0000313" key="8">
    <source>
        <dbReference type="EMBL" id="KAH7016531.1"/>
    </source>
</evidence>
<feature type="transmembrane region" description="Helical" evidence="6">
    <location>
        <begin position="36"/>
        <end position="56"/>
    </location>
</feature>
<keyword evidence="4" id="KW-1003">Cell membrane</keyword>
<comment type="caution">
    <text evidence="8">The sequence shown here is derived from an EMBL/GenBank/DDBJ whole genome shotgun (WGS) entry which is preliminary data.</text>
</comment>
<gene>
    <name evidence="8" type="ORF">B0I36DRAFT_254615</name>
</gene>
<sequence length="500" mass="56283">MDDLLSVQLPAHQVYALSLCGILIALFIARQVLPLIYIWCRALFLLGLRLFSYTFIINRHRWAGPWTISLILGRGIYVVSNAVCLLLPQPSRTELASRAGYLAATNITPLFLSFHLDFLANSLGLSRKTTQEVHKAAGVMTFALLLLHVSLSLDLEEVLDLYRIMASASVGLMAVLSIVPLRKRVYELADKTHRALAVIIAFSTWQHISTAAYVQQWLLFTLIGLIGLVHAVQFLLFLYRNTRWGKPFPKAYIINDGVIVRIVLQLPRPIKIDAGQYISLSIMSSTLGFWSWAQSHPFTITSWSPLKQDKLELYVQCRGGLTLRLLHMGERNCLAFFSGPYGKSHSLKEAKCVLMLTTDFGIIAVLPYLKKITATHKCRAHIIWHVKRLSEFAPLVALLNDYLQDPTLRRILQISIYNEGATHNEALGDHGRVNTFPHAPNIAEILQSEVDGDSIPEFSVIDLFVLSVSGSHELRDTTRKVAGRYLSRGLILEELDYQQE</sequence>
<dbReference type="InterPro" id="IPR017938">
    <property type="entry name" value="Riboflavin_synthase-like_b-brl"/>
</dbReference>
<dbReference type="CDD" id="cd06186">
    <property type="entry name" value="NOX_Duox_like_FAD_NADP"/>
    <property type="match status" value="1"/>
</dbReference>
<dbReference type="GeneID" id="70180374"/>
<dbReference type="Pfam" id="PF08022">
    <property type="entry name" value="FAD_binding_8"/>
    <property type="match status" value="1"/>
</dbReference>
<feature type="transmembrane region" description="Helical" evidence="6">
    <location>
        <begin position="219"/>
        <end position="239"/>
    </location>
</feature>
<evidence type="ECO:0000256" key="2">
    <source>
        <dbReference type="ARBA" id="ARBA00012668"/>
    </source>
</evidence>
<dbReference type="InterPro" id="IPR017927">
    <property type="entry name" value="FAD-bd_FR_type"/>
</dbReference>
<dbReference type="OrthoDB" id="4494341at2759"/>
<dbReference type="PANTHER" id="PTHR32361">
    <property type="entry name" value="FERRIC/CUPRIC REDUCTASE TRANSMEMBRANE COMPONENT"/>
    <property type="match status" value="1"/>
</dbReference>
<evidence type="ECO:0000313" key="9">
    <source>
        <dbReference type="Proteomes" id="UP000756346"/>
    </source>
</evidence>
<dbReference type="PROSITE" id="PS51384">
    <property type="entry name" value="FAD_FR"/>
    <property type="match status" value="1"/>
</dbReference>
<comment type="catalytic activity">
    <reaction evidence="5">
        <text>2 a Fe(II)-siderophore + NADP(+) + H(+) = 2 a Fe(III)-siderophore + NADPH</text>
        <dbReference type="Rhea" id="RHEA:28795"/>
        <dbReference type="Rhea" id="RHEA-COMP:11342"/>
        <dbReference type="Rhea" id="RHEA-COMP:11344"/>
        <dbReference type="ChEBI" id="CHEBI:15378"/>
        <dbReference type="ChEBI" id="CHEBI:29033"/>
        <dbReference type="ChEBI" id="CHEBI:29034"/>
        <dbReference type="ChEBI" id="CHEBI:57783"/>
        <dbReference type="ChEBI" id="CHEBI:58349"/>
        <dbReference type="EC" id="1.16.1.9"/>
    </reaction>
</comment>
<proteinExistence type="predicted"/>
<comment type="subcellular location">
    <subcellularLocation>
        <location evidence="1">Cell membrane</location>
        <topology evidence="1">Multi-pass membrane protein</topology>
    </subcellularLocation>
</comment>
<evidence type="ECO:0000256" key="3">
    <source>
        <dbReference type="ARBA" id="ARBA00022448"/>
    </source>
</evidence>
<dbReference type="SUPFAM" id="SSF63380">
    <property type="entry name" value="Riboflavin synthase domain-like"/>
    <property type="match status" value="1"/>
</dbReference>
<keyword evidence="3" id="KW-0813">Transport</keyword>
<keyword evidence="6" id="KW-0812">Transmembrane</keyword>
<keyword evidence="6" id="KW-0472">Membrane</keyword>
<accession>A0A9P8XTM1</accession>
<dbReference type="Gene3D" id="3.40.50.80">
    <property type="entry name" value="Nucleotide-binding domain of ferredoxin-NADP reductase (FNR) module"/>
    <property type="match status" value="1"/>
</dbReference>
<protein>
    <recommendedName>
        <fullName evidence="2">ferric-chelate reductase (NADPH)</fullName>
        <ecNumber evidence="2">1.16.1.9</ecNumber>
    </recommendedName>
</protein>
<dbReference type="RefSeq" id="XP_046006155.1">
    <property type="nucleotide sequence ID" value="XM_046150828.1"/>
</dbReference>
<dbReference type="Proteomes" id="UP000756346">
    <property type="component" value="Unassembled WGS sequence"/>
</dbReference>
<dbReference type="EC" id="1.16.1.9" evidence="2"/>
<dbReference type="EMBL" id="JAGTJQ010000012">
    <property type="protein sequence ID" value="KAH7016531.1"/>
    <property type="molecule type" value="Genomic_DNA"/>
</dbReference>
<feature type="transmembrane region" description="Helical" evidence="6">
    <location>
        <begin position="68"/>
        <end position="88"/>
    </location>
</feature>
<dbReference type="Gene3D" id="2.40.30.10">
    <property type="entry name" value="Translation factors"/>
    <property type="match status" value="1"/>
</dbReference>